<dbReference type="GO" id="GO:0000139">
    <property type="term" value="C:Golgi membrane"/>
    <property type="evidence" value="ECO:0007669"/>
    <property type="project" value="UniProtKB-SubCell"/>
</dbReference>
<keyword evidence="9" id="KW-0333">Golgi apparatus</keyword>
<evidence type="ECO:0000256" key="4">
    <source>
        <dbReference type="ARBA" id="ARBA00011775"/>
    </source>
</evidence>
<evidence type="ECO:0000256" key="6">
    <source>
        <dbReference type="ARBA" id="ARBA00022692"/>
    </source>
</evidence>
<dbReference type="InterPro" id="IPR039652">
    <property type="entry name" value="Coatomer_zeta"/>
</dbReference>
<keyword evidence="8 9" id="KW-0472">Membrane</keyword>
<gene>
    <name evidence="10" type="ORF">COLO4_33790</name>
</gene>
<dbReference type="Pfam" id="PF03092">
    <property type="entry name" value="BT1"/>
    <property type="match status" value="1"/>
</dbReference>
<evidence type="ECO:0000256" key="9">
    <source>
        <dbReference type="RuleBase" id="RU366053"/>
    </source>
</evidence>
<keyword evidence="6" id="KW-0812">Transmembrane</keyword>
<evidence type="ECO:0000256" key="3">
    <source>
        <dbReference type="ARBA" id="ARBA00006972"/>
    </source>
</evidence>
<name>A0A1R3GR77_9ROSI</name>
<dbReference type="SUPFAM" id="SSF64356">
    <property type="entry name" value="SNARE-like"/>
    <property type="match status" value="1"/>
</dbReference>
<keyword evidence="11" id="KW-1185">Reference proteome</keyword>
<dbReference type="Proteomes" id="UP000187203">
    <property type="component" value="Unassembled WGS sequence"/>
</dbReference>
<dbReference type="InterPro" id="IPR039309">
    <property type="entry name" value="BT1"/>
</dbReference>
<dbReference type="GO" id="GO:0006886">
    <property type="term" value="P:intracellular protein transport"/>
    <property type="evidence" value="ECO:0007669"/>
    <property type="project" value="TreeGrafter"/>
</dbReference>
<protein>
    <recommendedName>
        <fullName evidence="9">Coatomer subunit zeta</fullName>
    </recommendedName>
</protein>
<keyword evidence="9" id="KW-0963">Cytoplasm</keyword>
<dbReference type="GO" id="GO:0006891">
    <property type="term" value="P:intra-Golgi vesicle-mediated transport"/>
    <property type="evidence" value="ECO:0007669"/>
    <property type="project" value="TreeGrafter"/>
</dbReference>
<comment type="subunit">
    <text evidence="4 9">Oligomeric complex that consists of at least the alpha, beta, beta', gamma, delta, epsilon and zeta subunits.</text>
</comment>
<evidence type="ECO:0000256" key="7">
    <source>
        <dbReference type="ARBA" id="ARBA00022989"/>
    </source>
</evidence>
<keyword evidence="9" id="KW-0653">Protein transport</keyword>
<keyword evidence="9" id="KW-0931">ER-Golgi transport</keyword>
<reference evidence="11" key="1">
    <citation type="submission" date="2013-09" db="EMBL/GenBank/DDBJ databases">
        <title>Corchorus olitorius genome sequencing.</title>
        <authorList>
            <person name="Alam M."/>
            <person name="Haque M.S."/>
            <person name="Islam M.S."/>
            <person name="Emdad E.M."/>
            <person name="Islam M.M."/>
            <person name="Ahmed B."/>
            <person name="Halim A."/>
            <person name="Hossen Q.M.M."/>
            <person name="Hossain M.Z."/>
            <person name="Ahmed R."/>
            <person name="Khan M.M."/>
            <person name="Islam R."/>
            <person name="Rashid M.M."/>
            <person name="Khan S.A."/>
            <person name="Rahman M.S."/>
            <person name="Alam M."/>
            <person name="Yahiya A.S."/>
            <person name="Khan M.S."/>
            <person name="Azam M.S."/>
            <person name="Haque T."/>
            <person name="Lashkar M.Z.H."/>
            <person name="Akhand A.I."/>
            <person name="Morshed G."/>
            <person name="Roy S."/>
            <person name="Uddin K.S."/>
            <person name="Rabeya T."/>
            <person name="Hossain A.S."/>
            <person name="Chowdhury A."/>
            <person name="Snigdha A.R."/>
            <person name="Mortoza M.S."/>
            <person name="Matin S.A."/>
            <person name="Hoque S.M.E."/>
            <person name="Islam M.K."/>
            <person name="Roy D.K."/>
            <person name="Haider R."/>
            <person name="Moosa M.M."/>
            <person name="Elias S.M."/>
            <person name="Hasan A.M."/>
            <person name="Jahan S."/>
            <person name="Shafiuddin M."/>
            <person name="Mahmood N."/>
            <person name="Shommy N.S."/>
        </authorList>
    </citation>
    <scope>NUCLEOTIDE SEQUENCE [LARGE SCALE GENOMIC DNA]</scope>
    <source>
        <strain evidence="11">cv. O-4</strain>
    </source>
</reference>
<accession>A0A1R3GR77</accession>
<dbReference type="OrthoDB" id="10249988at2759"/>
<dbReference type="PANTHER" id="PTHR11043">
    <property type="entry name" value="ZETA-COAT PROTEIN"/>
    <property type="match status" value="1"/>
</dbReference>
<comment type="function">
    <text evidence="9">The zeta subunit may be involved in regulating the coat assembly and, hence, the rate of biosynthetic protein transport due to its association-dissociation properties with the coatomer complex.</text>
</comment>
<dbReference type="GO" id="GO:0006890">
    <property type="term" value="P:retrograde vesicle-mediated transport, Golgi to endoplasmic reticulum"/>
    <property type="evidence" value="ECO:0007669"/>
    <property type="project" value="UniProtKB-UniRule"/>
</dbReference>
<dbReference type="GO" id="GO:0030126">
    <property type="term" value="C:COPI vesicle coat"/>
    <property type="evidence" value="ECO:0007669"/>
    <property type="project" value="UniProtKB-UniRule"/>
</dbReference>
<dbReference type="AlphaFoldDB" id="A0A1R3GR77"/>
<evidence type="ECO:0000313" key="11">
    <source>
        <dbReference type="Proteomes" id="UP000187203"/>
    </source>
</evidence>
<dbReference type="EMBL" id="AWUE01021863">
    <property type="protein sequence ID" value="OMO60628.1"/>
    <property type="molecule type" value="Genomic_DNA"/>
</dbReference>
<comment type="subcellular location">
    <subcellularLocation>
        <location evidence="9">Cytoplasm</location>
    </subcellularLocation>
    <subcellularLocation>
        <location evidence="2 9">Golgi apparatus membrane</location>
        <topology evidence="2 9">Peripheral membrane protein</topology>
        <orientation evidence="9">Cytoplasmic side</orientation>
    </subcellularLocation>
    <subcellularLocation>
        <location evidence="9">Cytoplasmic vesicle</location>
        <location evidence="9">COPI-coated vesicle membrane</location>
        <topology evidence="9">Peripheral membrane protein</topology>
        <orientation evidence="9">Cytoplasmic side</orientation>
    </subcellularLocation>
    <subcellularLocation>
        <location evidence="1">Membrane</location>
        <topology evidence="1">Multi-pass membrane protein</topology>
    </subcellularLocation>
</comment>
<evidence type="ECO:0000256" key="5">
    <source>
        <dbReference type="ARBA" id="ARBA00022448"/>
    </source>
</evidence>
<comment type="similarity">
    <text evidence="3 9">Belongs to the adaptor complexes small subunit family.</text>
</comment>
<evidence type="ECO:0000256" key="2">
    <source>
        <dbReference type="ARBA" id="ARBA00004395"/>
    </source>
</evidence>
<dbReference type="InterPro" id="IPR011012">
    <property type="entry name" value="Longin-like_dom_sf"/>
</dbReference>
<sequence length="252" mass="27696">MGRELEIPPTPGALWSSTLVICYREVLENLDLIFLCIDEIVDQGMILETDSNVLTGQVAIQNMLVSAPLSERTISKALASELDNDMKIPIFVHCHLALPHVELATNCIWCIRNSKNSSAMRGQSNGGGVRGFASPDRGAHDKRHFYSISDAINQLKFMPFLILSGQLCPPGTEGSLFALSMSINNFGSTNHRGGDVPFYRGNVRVGRLITGLKTRIVETTFTYTKGKRDAHVPASVEALSPRLSSHRHRCCT</sequence>
<evidence type="ECO:0000256" key="8">
    <source>
        <dbReference type="ARBA" id="ARBA00023136"/>
    </source>
</evidence>
<evidence type="ECO:0000256" key="1">
    <source>
        <dbReference type="ARBA" id="ARBA00004141"/>
    </source>
</evidence>
<evidence type="ECO:0000313" key="10">
    <source>
        <dbReference type="EMBL" id="OMO60628.1"/>
    </source>
</evidence>
<dbReference type="STRING" id="93759.A0A1R3GR77"/>
<proteinExistence type="inferred from homology"/>
<comment type="caution">
    <text evidence="10">The sequence shown here is derived from an EMBL/GenBank/DDBJ whole genome shotgun (WGS) entry which is preliminary data.</text>
</comment>
<keyword evidence="5 9" id="KW-0813">Transport</keyword>
<keyword evidence="7" id="KW-1133">Transmembrane helix</keyword>
<dbReference type="PANTHER" id="PTHR11043:SF20">
    <property type="entry name" value="COATOMER SUBUNIT ZETA"/>
    <property type="match status" value="1"/>
</dbReference>
<keyword evidence="9" id="KW-0968">Cytoplasmic vesicle</keyword>
<dbReference type="Gene3D" id="3.30.450.60">
    <property type="match status" value="1"/>
</dbReference>
<organism evidence="10 11">
    <name type="scientific">Corchorus olitorius</name>
    <dbReference type="NCBI Taxonomy" id="93759"/>
    <lineage>
        <taxon>Eukaryota</taxon>
        <taxon>Viridiplantae</taxon>
        <taxon>Streptophyta</taxon>
        <taxon>Embryophyta</taxon>
        <taxon>Tracheophyta</taxon>
        <taxon>Spermatophyta</taxon>
        <taxon>Magnoliopsida</taxon>
        <taxon>eudicotyledons</taxon>
        <taxon>Gunneridae</taxon>
        <taxon>Pentapetalae</taxon>
        <taxon>rosids</taxon>
        <taxon>malvids</taxon>
        <taxon>Malvales</taxon>
        <taxon>Malvaceae</taxon>
        <taxon>Grewioideae</taxon>
        <taxon>Apeibeae</taxon>
        <taxon>Corchorus</taxon>
    </lineage>
</organism>